<keyword evidence="2" id="KW-1185">Reference proteome</keyword>
<evidence type="ECO:0000313" key="2">
    <source>
        <dbReference type="Proteomes" id="UP000188268"/>
    </source>
</evidence>
<dbReference type="EMBL" id="AWWV01010569">
    <property type="protein sequence ID" value="OMO78383.1"/>
    <property type="molecule type" value="Genomic_DNA"/>
</dbReference>
<organism evidence="1 2">
    <name type="scientific">Corchorus capsularis</name>
    <name type="common">Jute</name>
    <dbReference type="NCBI Taxonomy" id="210143"/>
    <lineage>
        <taxon>Eukaryota</taxon>
        <taxon>Viridiplantae</taxon>
        <taxon>Streptophyta</taxon>
        <taxon>Embryophyta</taxon>
        <taxon>Tracheophyta</taxon>
        <taxon>Spermatophyta</taxon>
        <taxon>Magnoliopsida</taxon>
        <taxon>eudicotyledons</taxon>
        <taxon>Gunneridae</taxon>
        <taxon>Pentapetalae</taxon>
        <taxon>rosids</taxon>
        <taxon>malvids</taxon>
        <taxon>Malvales</taxon>
        <taxon>Malvaceae</taxon>
        <taxon>Grewioideae</taxon>
        <taxon>Apeibeae</taxon>
        <taxon>Corchorus</taxon>
    </lineage>
</organism>
<sequence>MVAKTALRFASADNGAVLSTSSSKSTPKDNLCNGGFATTEAPSFILFKGRPVTPANHLKITGWR</sequence>
<comment type="caution">
    <text evidence="1">The sequence shown here is derived from an EMBL/GenBank/DDBJ whole genome shotgun (WGS) entry which is preliminary data.</text>
</comment>
<name>A0A1R3I734_COCAP</name>
<proteinExistence type="predicted"/>
<dbReference type="Proteomes" id="UP000188268">
    <property type="component" value="Unassembled WGS sequence"/>
</dbReference>
<protein>
    <submittedName>
        <fullName evidence="1">Uncharacterized protein</fullName>
    </submittedName>
</protein>
<gene>
    <name evidence="1" type="ORF">CCACVL1_14405</name>
</gene>
<dbReference type="OrthoDB" id="10480310at2759"/>
<dbReference type="Gramene" id="OMO78383">
    <property type="protein sequence ID" value="OMO78383"/>
    <property type="gene ID" value="CCACVL1_14405"/>
</dbReference>
<accession>A0A1R3I734</accession>
<reference evidence="1 2" key="1">
    <citation type="submission" date="2013-09" db="EMBL/GenBank/DDBJ databases">
        <title>Corchorus capsularis genome sequencing.</title>
        <authorList>
            <person name="Alam M."/>
            <person name="Haque M.S."/>
            <person name="Islam M.S."/>
            <person name="Emdad E.M."/>
            <person name="Islam M.M."/>
            <person name="Ahmed B."/>
            <person name="Halim A."/>
            <person name="Hossen Q.M.M."/>
            <person name="Hossain M.Z."/>
            <person name="Ahmed R."/>
            <person name="Khan M.M."/>
            <person name="Islam R."/>
            <person name="Rashid M.M."/>
            <person name="Khan S.A."/>
            <person name="Rahman M.S."/>
            <person name="Alam M."/>
        </authorList>
    </citation>
    <scope>NUCLEOTIDE SEQUENCE [LARGE SCALE GENOMIC DNA]</scope>
    <source>
        <strain evidence="2">cv. CVL-1</strain>
        <tissue evidence="1">Whole seedling</tissue>
    </source>
</reference>
<dbReference type="AlphaFoldDB" id="A0A1R3I734"/>
<evidence type="ECO:0000313" key="1">
    <source>
        <dbReference type="EMBL" id="OMO78383.1"/>
    </source>
</evidence>